<sequence>MDWYRIDVRKSPVATQRPNLWLELGRFVATELWLDLGHYRPSGTSAWALRSDRALARARSPHSDRAGRALGCYVATGQRVSGGFLSVFGGRSESRIRSLMLVTSESSPTSSIAASLAPKTLQLVVECPRD</sequence>
<dbReference type="EMBL" id="QGKX02000088">
    <property type="protein sequence ID" value="KAF3583740.1"/>
    <property type="molecule type" value="Genomic_DNA"/>
</dbReference>
<organism evidence="1 2">
    <name type="scientific">Brassica cretica</name>
    <name type="common">Mustard</name>
    <dbReference type="NCBI Taxonomy" id="69181"/>
    <lineage>
        <taxon>Eukaryota</taxon>
        <taxon>Viridiplantae</taxon>
        <taxon>Streptophyta</taxon>
        <taxon>Embryophyta</taxon>
        <taxon>Tracheophyta</taxon>
        <taxon>Spermatophyta</taxon>
        <taxon>Magnoliopsida</taxon>
        <taxon>eudicotyledons</taxon>
        <taxon>Gunneridae</taxon>
        <taxon>Pentapetalae</taxon>
        <taxon>rosids</taxon>
        <taxon>malvids</taxon>
        <taxon>Brassicales</taxon>
        <taxon>Brassicaceae</taxon>
        <taxon>Brassiceae</taxon>
        <taxon>Brassica</taxon>
    </lineage>
</organism>
<gene>
    <name evidence="1" type="ORF">F2Q69_00029286</name>
</gene>
<evidence type="ECO:0000313" key="1">
    <source>
        <dbReference type="EMBL" id="KAF3583740.1"/>
    </source>
</evidence>
<dbReference type="Proteomes" id="UP000712600">
    <property type="component" value="Unassembled WGS sequence"/>
</dbReference>
<proteinExistence type="predicted"/>
<name>A0A8S9RSP6_BRACR</name>
<accession>A0A8S9RSP6</accession>
<reference evidence="1" key="1">
    <citation type="submission" date="2019-12" db="EMBL/GenBank/DDBJ databases">
        <title>Genome sequencing and annotation of Brassica cretica.</title>
        <authorList>
            <person name="Studholme D.J."/>
            <person name="Sarris P."/>
        </authorList>
    </citation>
    <scope>NUCLEOTIDE SEQUENCE</scope>
    <source>
        <strain evidence="1">PFS-109/04</strain>
        <tissue evidence="1">Leaf</tissue>
    </source>
</reference>
<dbReference type="AlphaFoldDB" id="A0A8S9RSP6"/>
<comment type="caution">
    <text evidence="1">The sequence shown here is derived from an EMBL/GenBank/DDBJ whole genome shotgun (WGS) entry which is preliminary data.</text>
</comment>
<evidence type="ECO:0000313" key="2">
    <source>
        <dbReference type="Proteomes" id="UP000712600"/>
    </source>
</evidence>
<protein>
    <submittedName>
        <fullName evidence="1">Uncharacterized protein</fullName>
    </submittedName>
</protein>